<comment type="similarity">
    <text evidence="1">Belongs to the SMC family. SbcC subfamily.</text>
</comment>
<dbReference type="AlphaFoldDB" id="A0A140L8M3"/>
<sequence length="483" mass="54862">MGFIKKLKINNFQSHKNTEITFDEGLTVILGPTDQGKSAIIRALKWVLYNEPRGTDFISVGSNLCRVTLEMDDGTVITRERTNNKNRYILIKNGKKQIFEGFGNVVPVEITKAHGIPKIYLDKDSTCTVNLAEQLDGPFLLSENAGVRARVLGRLIGIHIIDAAQRLTINDLSNAEQQSKTIKSEIEEINLKLKEYEDLPLLKQKIDTLQSIVKELKEKNLLYKKLTTIKDTFSSCNAEIKTLQATLKKLETVSQAEFLVEKIDFAMKVKTNLIDRKLRLKSIENEINKEQNNIEKTEKLEEASSYHNQAYEFYLRLKKLLAAKEIIVKMDSEISTFKKVLEKTRNLNHTVSLVNQLERSCEKLSELKKAKEMKSKVESQINRLNLELEKFKSIEKLDDFINEASSLNQKLSSLISYKHALNEVEASITKGQAFIMQNNKDLTSLASKYAELLRKLSKCPTCMNSIDDARADQIAAEILKSGG</sequence>
<evidence type="ECO:0000256" key="4">
    <source>
        <dbReference type="SAM" id="Coils"/>
    </source>
</evidence>
<name>A0A140L8M3_9FIRM</name>
<reference evidence="6 7" key="1">
    <citation type="submission" date="2015-12" db="EMBL/GenBank/DDBJ databases">
        <title>Draft genome sequnece of Fervidicola ferrireducens strain Y170.</title>
        <authorList>
            <person name="Patel B.K."/>
        </authorList>
    </citation>
    <scope>NUCLEOTIDE SEQUENCE [LARGE SCALE GENOMIC DNA]</scope>
    <source>
        <strain evidence="6 7">Y170</strain>
    </source>
</reference>
<evidence type="ECO:0000259" key="5">
    <source>
        <dbReference type="Pfam" id="PF13175"/>
    </source>
</evidence>
<dbReference type="Proteomes" id="UP000070427">
    <property type="component" value="Unassembled WGS sequence"/>
</dbReference>
<evidence type="ECO:0000256" key="3">
    <source>
        <dbReference type="ARBA" id="ARBA00013368"/>
    </source>
</evidence>
<feature type="domain" description="Endonuclease GajA/Old nuclease/RecF-like AAA" evidence="5">
    <location>
        <begin position="4"/>
        <end position="442"/>
    </location>
</feature>
<dbReference type="InterPro" id="IPR027417">
    <property type="entry name" value="P-loop_NTPase"/>
</dbReference>
<dbReference type="InParanoid" id="A0A140L8M3"/>
<feature type="coiled-coil region" evidence="4">
    <location>
        <begin position="354"/>
        <end position="394"/>
    </location>
</feature>
<dbReference type="OrthoDB" id="267455at2"/>
<organism evidence="6 7">
    <name type="scientific">Fervidicola ferrireducens</name>
    <dbReference type="NCBI Taxonomy" id="520764"/>
    <lineage>
        <taxon>Bacteria</taxon>
        <taxon>Bacillati</taxon>
        <taxon>Bacillota</taxon>
        <taxon>Clostridia</taxon>
        <taxon>Thermosediminibacterales</taxon>
        <taxon>Thermosediminibacteraceae</taxon>
        <taxon>Fervidicola</taxon>
    </lineage>
</organism>
<dbReference type="Pfam" id="PF13175">
    <property type="entry name" value="AAA_15"/>
    <property type="match status" value="1"/>
</dbReference>
<proteinExistence type="inferred from homology"/>
<dbReference type="STRING" id="520764.AN618_13810"/>
<accession>A0A140L8M3</accession>
<keyword evidence="4" id="KW-0175">Coiled coil</keyword>
<dbReference type="SUPFAM" id="SSF52540">
    <property type="entry name" value="P-loop containing nucleoside triphosphate hydrolases"/>
    <property type="match status" value="1"/>
</dbReference>
<evidence type="ECO:0000313" key="6">
    <source>
        <dbReference type="EMBL" id="KXG76898.1"/>
    </source>
</evidence>
<evidence type="ECO:0000256" key="2">
    <source>
        <dbReference type="ARBA" id="ARBA00011322"/>
    </source>
</evidence>
<dbReference type="RefSeq" id="WP_066353419.1">
    <property type="nucleotide sequence ID" value="NZ_LOED01000015.1"/>
</dbReference>
<protein>
    <recommendedName>
        <fullName evidence="3">Nuclease SbcCD subunit C</fullName>
    </recommendedName>
</protein>
<dbReference type="PANTHER" id="PTHR32114">
    <property type="entry name" value="ABC TRANSPORTER ABCH.3"/>
    <property type="match status" value="1"/>
</dbReference>
<comment type="subunit">
    <text evidence="2">Heterodimer of SbcC and SbcD.</text>
</comment>
<gene>
    <name evidence="6" type="ORF">AN618_13810</name>
</gene>
<keyword evidence="7" id="KW-1185">Reference proteome</keyword>
<evidence type="ECO:0000313" key="7">
    <source>
        <dbReference type="Proteomes" id="UP000070427"/>
    </source>
</evidence>
<feature type="coiled-coil region" evidence="4">
    <location>
        <begin position="273"/>
        <end position="300"/>
    </location>
</feature>
<feature type="coiled-coil region" evidence="4">
    <location>
        <begin position="172"/>
        <end position="219"/>
    </location>
</feature>
<comment type="caution">
    <text evidence="6">The sequence shown here is derived from an EMBL/GenBank/DDBJ whole genome shotgun (WGS) entry which is preliminary data.</text>
</comment>
<dbReference type="PANTHER" id="PTHR32114:SF2">
    <property type="entry name" value="ABC TRANSPORTER ABCH.3"/>
    <property type="match status" value="1"/>
</dbReference>
<dbReference type="EMBL" id="LOED01000015">
    <property type="protein sequence ID" value="KXG76898.1"/>
    <property type="molecule type" value="Genomic_DNA"/>
</dbReference>
<evidence type="ECO:0000256" key="1">
    <source>
        <dbReference type="ARBA" id="ARBA00006930"/>
    </source>
</evidence>
<dbReference type="GO" id="GO:0016887">
    <property type="term" value="F:ATP hydrolysis activity"/>
    <property type="evidence" value="ECO:0007669"/>
    <property type="project" value="InterPro"/>
</dbReference>
<dbReference type="GO" id="GO:0006302">
    <property type="term" value="P:double-strand break repair"/>
    <property type="evidence" value="ECO:0007669"/>
    <property type="project" value="InterPro"/>
</dbReference>
<dbReference type="InterPro" id="IPR041685">
    <property type="entry name" value="AAA_GajA/Old/RecF-like"/>
</dbReference>
<dbReference type="Gene3D" id="3.40.50.300">
    <property type="entry name" value="P-loop containing nucleotide triphosphate hydrolases"/>
    <property type="match status" value="1"/>
</dbReference>